<dbReference type="Proteomes" id="UP000439752">
    <property type="component" value="Unassembled WGS sequence"/>
</dbReference>
<keyword evidence="2" id="KW-1185">Reference proteome</keyword>
<sequence length="247" mass="28515">MGDAPLFGPFSRKGSYSRVTVLDDFNADNRFMRLHQETMQLAEIDELTFYRRYLNLNDRVLVYGTFDPSLFNTLSEEGYDLYLVEPEASRLNGISSRFMHKVYGLSYDLIDAVGYEAFEKLILPGTTVARYSRGELLLFFRNIRQLLTTDGQLLVNVHNAKHLKQQTQPIASKRVKDCALFYGQKVEGERLILNLYLKSDQDEKVSYAVEHLYEPTTLFEFAKLSKYTGRTLYAGKTVHILEFDKLG</sequence>
<accession>A0A653IGX9</accession>
<evidence type="ECO:0008006" key="3">
    <source>
        <dbReference type="Google" id="ProtNLM"/>
    </source>
</evidence>
<dbReference type="EMBL" id="CABWKQ010000040">
    <property type="protein sequence ID" value="VWX38536.1"/>
    <property type="molecule type" value="Genomic_DNA"/>
</dbReference>
<evidence type="ECO:0000313" key="1">
    <source>
        <dbReference type="EMBL" id="VWX38536.1"/>
    </source>
</evidence>
<protein>
    <recommendedName>
        <fullName evidence="3">Methyltransferase</fullName>
    </recommendedName>
</protein>
<organism evidence="1 2">
    <name type="scientific">Exiguobacterium oxidotolerans</name>
    <dbReference type="NCBI Taxonomy" id="223958"/>
    <lineage>
        <taxon>Bacteria</taxon>
        <taxon>Bacillati</taxon>
        <taxon>Bacillota</taxon>
        <taxon>Bacilli</taxon>
        <taxon>Bacillales</taxon>
        <taxon>Bacillales Family XII. Incertae Sedis</taxon>
        <taxon>Exiguobacterium</taxon>
    </lineage>
</organism>
<dbReference type="RefSeq" id="WP_159174126.1">
    <property type="nucleotide sequence ID" value="NZ_LR732313.1"/>
</dbReference>
<proteinExistence type="predicted"/>
<gene>
    <name evidence="1" type="ORF">EXIGUO9Y_450004</name>
</gene>
<name>A0A653IGX9_9BACL</name>
<evidence type="ECO:0000313" key="2">
    <source>
        <dbReference type="Proteomes" id="UP000439752"/>
    </source>
</evidence>
<dbReference type="AlphaFoldDB" id="A0A653IGX9"/>
<reference evidence="1 2" key="1">
    <citation type="submission" date="2019-10" db="EMBL/GenBank/DDBJ databases">
        <authorList>
            <person name="Karimi E."/>
        </authorList>
    </citation>
    <scope>NUCLEOTIDE SEQUENCE [LARGE SCALE GENOMIC DNA]</scope>
    <source>
        <strain evidence="1">Exiguobacterium sp. 9Y</strain>
    </source>
</reference>